<organism evidence="2 3">
    <name type="scientific">Wohlfahrtiimonas larvae</name>
    <dbReference type="NCBI Taxonomy" id="1157986"/>
    <lineage>
        <taxon>Bacteria</taxon>
        <taxon>Pseudomonadati</taxon>
        <taxon>Pseudomonadota</taxon>
        <taxon>Gammaproteobacteria</taxon>
        <taxon>Cardiobacteriales</taxon>
        <taxon>Ignatzschineriaceae</taxon>
        <taxon>Wohlfahrtiimonas</taxon>
    </lineage>
</organism>
<keyword evidence="1" id="KW-1133">Transmembrane helix</keyword>
<keyword evidence="1" id="KW-0812">Transmembrane</keyword>
<dbReference type="EMBL" id="BAABKE010000002">
    <property type="protein sequence ID" value="GAA5096417.1"/>
    <property type="molecule type" value="Genomic_DNA"/>
</dbReference>
<evidence type="ECO:0000313" key="2">
    <source>
        <dbReference type="EMBL" id="GAA5096417.1"/>
    </source>
</evidence>
<keyword evidence="1" id="KW-0472">Membrane</keyword>
<dbReference type="RefSeq" id="WP_077924780.1">
    <property type="nucleotide sequence ID" value="NZ_BAABKE010000002.1"/>
</dbReference>
<reference evidence="3" key="1">
    <citation type="journal article" date="2019" name="Int. J. Syst. Evol. Microbiol.">
        <title>The Global Catalogue of Microorganisms (GCM) 10K type strain sequencing project: providing services to taxonomists for standard genome sequencing and annotation.</title>
        <authorList>
            <consortium name="The Broad Institute Genomics Platform"/>
            <consortium name="The Broad Institute Genome Sequencing Center for Infectious Disease"/>
            <person name="Wu L."/>
            <person name="Ma J."/>
        </authorList>
    </citation>
    <scope>NUCLEOTIDE SEQUENCE [LARGE SCALE GENOMIC DNA]</scope>
    <source>
        <strain evidence="3">JCM 18424</strain>
    </source>
</reference>
<name>A0ABP9MJW3_9GAMM</name>
<sequence>MIKESLKIHGHRQFEIKQRVSFDHAKTKNIKYQVETYFFLPVALQINPQSYSTKEFQKSLKNYVRLSPATHKLKYFYKKKGMLEKLSIELEHWSIESPEIEYYENALKRVALTYKRSLRLAVKSLLKAPNQKTEDNILQLLLDIEKTIKAYRELEIKCRSIEKKITSNAFEYCDEYISWVTTFYLRKLITERAIPCRAEISHAWREEINYREQEYPESIAKPGESNEEVLHRWSSLRRYINRYLFLDINHRKGAPLLLHTIYATIAAISMSITLFVMLNIRGGQYADISMKVFIALVLAYIFRDRFKDISKRKMQQWFQRWLPDRKLLIYKEGVKSPIGICKESFRFIYYGILPDDVKAVYQQANDGFLTYTEKDVDILFYKKEVHLKNQPNLFEKTRFPIADISRFNISDYLRYIDIAFEELPFLEEDETPVLGEKIYHVYMIRRIRLNSDQNVATELVRLVINVDGIKRLEVLKSLDFSKEQDASFQDLQ</sequence>
<evidence type="ECO:0000313" key="3">
    <source>
        <dbReference type="Proteomes" id="UP001500631"/>
    </source>
</evidence>
<feature type="transmembrane region" description="Helical" evidence="1">
    <location>
        <begin position="284"/>
        <end position="302"/>
    </location>
</feature>
<feature type="transmembrane region" description="Helical" evidence="1">
    <location>
        <begin position="256"/>
        <end position="278"/>
    </location>
</feature>
<keyword evidence="3" id="KW-1185">Reference proteome</keyword>
<protein>
    <submittedName>
        <fullName evidence="2">Uncharacterized protein</fullName>
    </submittedName>
</protein>
<evidence type="ECO:0000256" key="1">
    <source>
        <dbReference type="SAM" id="Phobius"/>
    </source>
</evidence>
<dbReference type="Proteomes" id="UP001500631">
    <property type="component" value="Unassembled WGS sequence"/>
</dbReference>
<comment type="caution">
    <text evidence="2">The sequence shown here is derived from an EMBL/GenBank/DDBJ whole genome shotgun (WGS) entry which is preliminary data.</text>
</comment>
<proteinExistence type="predicted"/>
<accession>A0ABP9MJW3</accession>
<gene>
    <name evidence="2" type="ORF">GCM10023338_06720</name>
</gene>